<organism evidence="2 3">
    <name type="scientific">Plesiocystis pacifica SIR-1</name>
    <dbReference type="NCBI Taxonomy" id="391625"/>
    <lineage>
        <taxon>Bacteria</taxon>
        <taxon>Pseudomonadati</taxon>
        <taxon>Myxococcota</taxon>
        <taxon>Polyangia</taxon>
        <taxon>Nannocystales</taxon>
        <taxon>Nannocystaceae</taxon>
        <taxon>Plesiocystis</taxon>
    </lineage>
</organism>
<comment type="caution">
    <text evidence="2">The sequence shown here is derived from an EMBL/GenBank/DDBJ whole genome shotgun (WGS) entry which is preliminary data.</text>
</comment>
<keyword evidence="3" id="KW-1185">Reference proteome</keyword>
<feature type="chain" id="PRO_5002697258" evidence="1">
    <location>
        <begin position="23"/>
        <end position="196"/>
    </location>
</feature>
<evidence type="ECO:0000313" key="3">
    <source>
        <dbReference type="Proteomes" id="UP000005801"/>
    </source>
</evidence>
<name>A6GB05_9BACT</name>
<evidence type="ECO:0000256" key="1">
    <source>
        <dbReference type="SAM" id="SignalP"/>
    </source>
</evidence>
<evidence type="ECO:0000313" key="2">
    <source>
        <dbReference type="EMBL" id="EDM76990.1"/>
    </source>
</evidence>
<sequence length="196" mass="21858">MKHQSTLTILLGLALIPALVTGCDPAESDAGELSELGFEDEELSERSSTCEQACSSEFQQCRWACPGGALVQGPDGPMSNPCWEECYDEFDTCKNEDFQYASPSYQICHLDVDQHLFDVDIEFYTADVWEDQSCAGQQDHYKKRYMGKVSCSNFSALFDSSSCAAKIESKLIQYGYQGYTPTFPDANVDACPWPRL</sequence>
<accession>A6GB05</accession>
<dbReference type="RefSeq" id="WP_006973896.1">
    <property type="nucleotide sequence ID" value="NZ_ABCS01000054.1"/>
</dbReference>
<dbReference type="OrthoDB" id="5481694at2"/>
<dbReference type="AlphaFoldDB" id="A6GB05"/>
<gene>
    <name evidence="2" type="ORF">PPSIR1_13290</name>
</gene>
<feature type="signal peptide" evidence="1">
    <location>
        <begin position="1"/>
        <end position="22"/>
    </location>
</feature>
<dbReference type="EMBL" id="ABCS01000054">
    <property type="protein sequence ID" value="EDM76990.1"/>
    <property type="molecule type" value="Genomic_DNA"/>
</dbReference>
<reference evidence="2 3" key="1">
    <citation type="submission" date="2007-06" db="EMBL/GenBank/DDBJ databases">
        <authorList>
            <person name="Shimkets L."/>
            <person name="Ferriera S."/>
            <person name="Johnson J."/>
            <person name="Kravitz S."/>
            <person name="Beeson K."/>
            <person name="Sutton G."/>
            <person name="Rogers Y.-H."/>
            <person name="Friedman R."/>
            <person name="Frazier M."/>
            <person name="Venter J.C."/>
        </authorList>
    </citation>
    <scope>NUCLEOTIDE SEQUENCE [LARGE SCALE GENOMIC DNA]</scope>
    <source>
        <strain evidence="2 3">SIR-1</strain>
    </source>
</reference>
<protein>
    <submittedName>
        <fullName evidence="2">Uncharacterized protein</fullName>
    </submittedName>
</protein>
<dbReference type="PROSITE" id="PS51257">
    <property type="entry name" value="PROKAR_LIPOPROTEIN"/>
    <property type="match status" value="1"/>
</dbReference>
<proteinExistence type="predicted"/>
<dbReference type="Proteomes" id="UP000005801">
    <property type="component" value="Unassembled WGS sequence"/>
</dbReference>
<dbReference type="eggNOG" id="ENOG5032JW3">
    <property type="taxonomic scope" value="Bacteria"/>
</dbReference>
<keyword evidence="1" id="KW-0732">Signal</keyword>